<dbReference type="STRING" id="1661398.A0A482W345"/>
<keyword evidence="1" id="KW-0479">Metal-binding</keyword>
<dbReference type="EMBL" id="QDEB01038475">
    <property type="protein sequence ID" value="RZC38968.1"/>
    <property type="molecule type" value="Genomic_DNA"/>
</dbReference>
<feature type="region of interest" description="Disordered" evidence="3">
    <location>
        <begin position="226"/>
        <end position="250"/>
    </location>
</feature>
<reference evidence="5 6" key="1">
    <citation type="submission" date="2017-03" db="EMBL/GenBank/DDBJ databases">
        <title>Genome of the blue death feigning beetle - Asbolus verrucosus.</title>
        <authorList>
            <person name="Rider S.D."/>
        </authorList>
    </citation>
    <scope>NUCLEOTIDE SEQUENCE [LARGE SCALE GENOMIC DNA]</scope>
    <source>
        <strain evidence="5">Butters</strain>
        <tissue evidence="5">Head and leg muscle</tissue>
    </source>
</reference>
<dbReference type="Pfam" id="PF00130">
    <property type="entry name" value="C1_1"/>
    <property type="match status" value="1"/>
</dbReference>
<dbReference type="InterPro" id="IPR025561">
    <property type="entry name" value="KSR_SAM-like_dom"/>
</dbReference>
<feature type="non-terminal residue" evidence="5">
    <location>
        <position position="484"/>
    </location>
</feature>
<accession>A0A482W345</accession>
<dbReference type="Proteomes" id="UP000292052">
    <property type="component" value="Unassembled WGS sequence"/>
</dbReference>
<keyword evidence="2" id="KW-0862">Zinc</keyword>
<keyword evidence="6" id="KW-1185">Reference proteome</keyword>
<dbReference type="Gene3D" id="6.10.140.1120">
    <property type="match status" value="1"/>
</dbReference>
<dbReference type="AlphaFoldDB" id="A0A482W345"/>
<dbReference type="Gene3D" id="3.30.60.20">
    <property type="match status" value="1"/>
</dbReference>
<evidence type="ECO:0000256" key="3">
    <source>
        <dbReference type="SAM" id="MobiDB-lite"/>
    </source>
</evidence>
<dbReference type="CDD" id="cd20812">
    <property type="entry name" value="C1_KSR"/>
    <property type="match status" value="1"/>
</dbReference>
<dbReference type="GO" id="GO:0016301">
    <property type="term" value="F:kinase activity"/>
    <property type="evidence" value="ECO:0007669"/>
    <property type="project" value="UniProtKB-KW"/>
</dbReference>
<feature type="region of interest" description="Disordered" evidence="3">
    <location>
        <begin position="265"/>
        <end position="351"/>
    </location>
</feature>
<dbReference type="SMART" id="SM00109">
    <property type="entry name" value="C1"/>
    <property type="match status" value="1"/>
</dbReference>
<dbReference type="SUPFAM" id="SSF57889">
    <property type="entry name" value="Cysteine-rich domain"/>
    <property type="match status" value="1"/>
</dbReference>
<organism evidence="5 6">
    <name type="scientific">Asbolus verrucosus</name>
    <name type="common">Desert ironclad beetle</name>
    <dbReference type="NCBI Taxonomy" id="1661398"/>
    <lineage>
        <taxon>Eukaryota</taxon>
        <taxon>Metazoa</taxon>
        <taxon>Ecdysozoa</taxon>
        <taxon>Arthropoda</taxon>
        <taxon>Hexapoda</taxon>
        <taxon>Insecta</taxon>
        <taxon>Pterygota</taxon>
        <taxon>Neoptera</taxon>
        <taxon>Endopterygota</taxon>
        <taxon>Coleoptera</taxon>
        <taxon>Polyphaga</taxon>
        <taxon>Cucujiformia</taxon>
        <taxon>Tenebrionidae</taxon>
        <taxon>Pimeliinae</taxon>
        <taxon>Asbolus</taxon>
    </lineage>
</organism>
<evidence type="ECO:0000256" key="1">
    <source>
        <dbReference type="ARBA" id="ARBA00022723"/>
    </source>
</evidence>
<dbReference type="PROSITE" id="PS00479">
    <property type="entry name" value="ZF_DAG_PE_1"/>
    <property type="match status" value="1"/>
</dbReference>
<gene>
    <name evidence="5" type="ORF">BDFB_005607</name>
</gene>
<dbReference type="InterPro" id="IPR002219">
    <property type="entry name" value="PKC_DAG/PE"/>
</dbReference>
<dbReference type="PROSITE" id="PS50081">
    <property type="entry name" value="ZF_DAG_PE_2"/>
    <property type="match status" value="1"/>
</dbReference>
<dbReference type="Gene3D" id="1.10.150.50">
    <property type="entry name" value="Transcription Factor, Ets-1"/>
    <property type="match status" value="1"/>
</dbReference>
<dbReference type="InterPro" id="IPR046861">
    <property type="entry name" value="SAM_KSR1_N"/>
</dbReference>
<dbReference type="OrthoDB" id="774951at2759"/>
<proteinExistence type="predicted"/>
<name>A0A482W345_ASBVE</name>
<feature type="domain" description="Phorbol-ester/DAG-type" evidence="4">
    <location>
        <begin position="360"/>
        <end position="407"/>
    </location>
</feature>
<evidence type="ECO:0000313" key="5">
    <source>
        <dbReference type="EMBL" id="RZC38968.1"/>
    </source>
</evidence>
<dbReference type="GO" id="GO:0046872">
    <property type="term" value="F:metal ion binding"/>
    <property type="evidence" value="ECO:0007669"/>
    <property type="project" value="UniProtKB-KW"/>
</dbReference>
<keyword evidence="5" id="KW-0808">Transferase</keyword>
<dbReference type="InterPro" id="IPR046349">
    <property type="entry name" value="C1-like_sf"/>
</dbReference>
<evidence type="ECO:0000259" key="4">
    <source>
        <dbReference type="PROSITE" id="PS50081"/>
    </source>
</evidence>
<dbReference type="Pfam" id="PF20406">
    <property type="entry name" value="SAM_KSR1_N"/>
    <property type="match status" value="1"/>
</dbReference>
<dbReference type="Pfam" id="PF13543">
    <property type="entry name" value="SAM_KSR1"/>
    <property type="match status" value="1"/>
</dbReference>
<keyword evidence="5" id="KW-0418">Kinase</keyword>
<dbReference type="FunFam" id="3.30.60.20:FF:000061">
    <property type="entry name" value="Kinase suppressor of Ras"/>
    <property type="match status" value="1"/>
</dbReference>
<evidence type="ECO:0000313" key="6">
    <source>
        <dbReference type="Proteomes" id="UP000292052"/>
    </source>
</evidence>
<evidence type="ECO:0000256" key="2">
    <source>
        <dbReference type="ARBA" id="ARBA00022833"/>
    </source>
</evidence>
<dbReference type="InterPro" id="IPR046933">
    <property type="entry name" value="SAM_KSR1_N_sf"/>
</dbReference>
<sequence>MADADAAEQEIRKNLHIIQSMIDVSAQRLEGLRTQCATSAELTQQEIRTLEGKLIKLFSNQLITKLKLRHGGAEHIPSLCQWLQVVGLGGNSIQGLCQKISSVEELQEKSEHELKTILNDRGARPEELSRLCRALHNLKRYTDVLKRGDNDNSDMHLYWDSWDRHHPLKVGGLSPRTSRTRAARASVPSEDSLGVFNNNNRGGAIPPSSSVSSINSLNAQCVLGPPLTPPLQNRGKGMKFPTTPPPRRKHLTGIQSAVLLPDSYPLTKSKSHESQLAKGDNGEITSGEKGSGKRSRLATEPGPDTDYTSPILTSPIKSPPYNNAGTDSDDNSYKSATSLQVPKSPRTPTPVVRNMTHQINHRFTKTFKMMATCGYCMKPIYFGTGLKCKECKYTCHRECEDRVTPSCGLPPELLNEFKKKLSYDGQVFPSPTTGRASNTKNIINSWTKMRKRSHPQPSINIPQFPVNMMVVVIMKALGTSKSDN</sequence>
<dbReference type="InterPro" id="IPR013761">
    <property type="entry name" value="SAM/pointed_sf"/>
</dbReference>
<feature type="compositionally biased region" description="Polar residues" evidence="3">
    <location>
        <begin position="306"/>
        <end position="326"/>
    </location>
</feature>
<comment type="caution">
    <text evidence="5">The sequence shown here is derived from an EMBL/GenBank/DDBJ whole genome shotgun (WGS) entry which is preliminary data.</text>
</comment>
<feature type="region of interest" description="Disordered" evidence="3">
    <location>
        <begin position="173"/>
        <end position="211"/>
    </location>
</feature>
<protein>
    <submittedName>
        <fullName evidence="5">Kinase suppressor of Ras 2</fullName>
    </submittedName>
</protein>